<evidence type="ECO:0000313" key="2">
    <source>
        <dbReference type="Proteomes" id="UP000777560"/>
    </source>
</evidence>
<name>A0ABY2YZQ8_9LACO</name>
<reference evidence="1 2" key="1">
    <citation type="submission" date="2018-08" db="EMBL/GenBank/DDBJ databases">
        <title>Comparative genomics of wild bee and flower associated Lactobacillus reveals potential adaptation to the bee host.</title>
        <authorList>
            <person name="Vuong H.Q."/>
            <person name="Mcfrederick Q.S."/>
        </authorList>
    </citation>
    <scope>NUCLEOTIDE SEQUENCE [LARGE SCALE GENOMIC DNA]</scope>
    <source>
        <strain evidence="1 2">HV_13</strain>
    </source>
</reference>
<gene>
    <name evidence="1" type="ORF">DY114_07445</name>
</gene>
<dbReference type="Proteomes" id="UP000777560">
    <property type="component" value="Unassembled WGS sequence"/>
</dbReference>
<evidence type="ECO:0000313" key="1">
    <source>
        <dbReference type="EMBL" id="TPR23135.1"/>
    </source>
</evidence>
<organism evidence="1 2">
    <name type="scientific">Apilactobacillus micheneri</name>
    <dbReference type="NCBI Taxonomy" id="1899430"/>
    <lineage>
        <taxon>Bacteria</taxon>
        <taxon>Bacillati</taxon>
        <taxon>Bacillota</taxon>
        <taxon>Bacilli</taxon>
        <taxon>Lactobacillales</taxon>
        <taxon>Lactobacillaceae</taxon>
        <taxon>Apilactobacillus</taxon>
    </lineage>
</organism>
<proteinExistence type="predicted"/>
<dbReference type="EMBL" id="QUAV01000006">
    <property type="protein sequence ID" value="TPR23135.1"/>
    <property type="molecule type" value="Genomic_DNA"/>
</dbReference>
<protein>
    <submittedName>
        <fullName evidence="1">Uncharacterized protein</fullName>
    </submittedName>
</protein>
<accession>A0ABY2YZQ8</accession>
<comment type="caution">
    <text evidence="1">The sequence shown here is derived from an EMBL/GenBank/DDBJ whole genome shotgun (WGS) entry which is preliminary data.</text>
</comment>
<keyword evidence="2" id="KW-1185">Reference proteome</keyword>
<sequence length="166" mass="18547">MATVGTTSDQMPVDMNASKFNHAYMTFQGVTQEMNQFQNGQALTGQQNNTPETLQEDYGGGAHFYDSNAKSGQITLNFIDNSYWDTILGNIYHIEHDNLTPESVKNSFVHVTYKNDLTGKSMVGEYGRITKMPNQTMNNTVSDVAWVISFAKYDVDWGNSNAFSSN</sequence>
<dbReference type="RefSeq" id="WP_140926075.1">
    <property type="nucleotide sequence ID" value="NZ_QUAU01000006.1"/>
</dbReference>